<evidence type="ECO:0000313" key="8">
    <source>
        <dbReference type="WBParaSite" id="SMUV_0000816301-mRNA-1"/>
    </source>
</evidence>
<dbReference type="WBParaSite" id="SMUV_0000816301-mRNA-1">
    <property type="protein sequence ID" value="SMUV_0000816301-mRNA-1"/>
    <property type="gene ID" value="SMUV_0000816301"/>
</dbReference>
<keyword evidence="3" id="KW-0722">Serine protease inhibitor</keyword>
<dbReference type="PANTHER" id="PTHR23259:SF70">
    <property type="entry name" value="ACCESSORY GLAND PROTEIN ACP62F-RELATED"/>
    <property type="match status" value="1"/>
</dbReference>
<keyword evidence="4" id="KW-1015">Disulfide bond</keyword>
<evidence type="ECO:0000256" key="5">
    <source>
        <dbReference type="SAM" id="SignalP"/>
    </source>
</evidence>
<feature type="domain" description="TIL" evidence="6">
    <location>
        <begin position="43"/>
        <end position="96"/>
    </location>
</feature>
<dbReference type="AlphaFoldDB" id="A0A0N5ATK3"/>
<sequence>MVFLYGLLLLVSVSLIPATYVNNYGSAPYVCDSNNRCINPNRCPGNSTFQRCASSCRPTCSNPYPTSCSRECYIGCVCNDGYVLDYQNNCIRLSDCRYNGGNNNTWGGNGCPSYPITQLPSNCYYQLETSPITGCREPRIICVTNGTVTNTSGNCGLNAHLSMCTSYCPTIHCECGTNEEFRTCGTACEPTCENPNPQYCTLQCVVNVCQCRSGYVRHRTRGCILQSQCYRYN</sequence>
<evidence type="ECO:0000256" key="2">
    <source>
        <dbReference type="ARBA" id="ARBA00022690"/>
    </source>
</evidence>
<feature type="chain" id="PRO_5005893427" evidence="5">
    <location>
        <begin position="19"/>
        <end position="233"/>
    </location>
</feature>
<proteinExistence type="inferred from homology"/>
<evidence type="ECO:0000256" key="4">
    <source>
        <dbReference type="ARBA" id="ARBA00023157"/>
    </source>
</evidence>
<evidence type="ECO:0000256" key="1">
    <source>
        <dbReference type="ARBA" id="ARBA00007611"/>
    </source>
</evidence>
<dbReference type="SUPFAM" id="SSF57567">
    <property type="entry name" value="Serine protease inhibitors"/>
    <property type="match status" value="2"/>
</dbReference>
<feature type="signal peptide" evidence="5">
    <location>
        <begin position="1"/>
        <end position="18"/>
    </location>
</feature>
<dbReference type="Pfam" id="PF01826">
    <property type="entry name" value="TIL"/>
    <property type="match status" value="2"/>
</dbReference>
<keyword evidence="5" id="KW-0732">Signal</keyword>
<dbReference type="GO" id="GO:0004867">
    <property type="term" value="F:serine-type endopeptidase inhibitor activity"/>
    <property type="evidence" value="ECO:0007669"/>
    <property type="project" value="UniProtKB-KW"/>
</dbReference>
<dbReference type="FunFam" id="2.10.25.10:FF:000055">
    <property type="entry name" value="alpha-tectorin isoform X1"/>
    <property type="match status" value="1"/>
</dbReference>
<evidence type="ECO:0000259" key="6">
    <source>
        <dbReference type="Pfam" id="PF01826"/>
    </source>
</evidence>
<name>A0A0N5ATK3_9BILA</name>
<dbReference type="PANTHER" id="PTHR23259">
    <property type="entry name" value="RIDDLE"/>
    <property type="match status" value="1"/>
</dbReference>
<comment type="similarity">
    <text evidence="1">Belongs to the serine protease inhibitor-like (TIL domain-containing) family.</text>
</comment>
<dbReference type="InterPro" id="IPR036084">
    <property type="entry name" value="Ser_inhib-like_sf"/>
</dbReference>
<keyword evidence="7" id="KW-1185">Reference proteome</keyword>
<organism evidence="7 8">
    <name type="scientific">Syphacia muris</name>
    <dbReference type="NCBI Taxonomy" id="451379"/>
    <lineage>
        <taxon>Eukaryota</taxon>
        <taxon>Metazoa</taxon>
        <taxon>Ecdysozoa</taxon>
        <taxon>Nematoda</taxon>
        <taxon>Chromadorea</taxon>
        <taxon>Rhabditida</taxon>
        <taxon>Spirurina</taxon>
        <taxon>Oxyuridomorpha</taxon>
        <taxon>Oxyuroidea</taxon>
        <taxon>Oxyuridae</taxon>
        <taxon>Syphacia</taxon>
    </lineage>
</organism>
<dbReference type="InterPro" id="IPR051368">
    <property type="entry name" value="SerProtInhib-TIL_Domain"/>
</dbReference>
<keyword evidence="2" id="KW-0646">Protease inhibitor</keyword>
<dbReference type="STRING" id="451379.A0A0N5ATK3"/>
<evidence type="ECO:0000256" key="3">
    <source>
        <dbReference type="ARBA" id="ARBA00022900"/>
    </source>
</evidence>
<feature type="domain" description="TIL" evidence="6">
    <location>
        <begin position="175"/>
        <end position="229"/>
    </location>
</feature>
<dbReference type="Proteomes" id="UP000046393">
    <property type="component" value="Unplaced"/>
</dbReference>
<dbReference type="Gene3D" id="2.10.25.10">
    <property type="entry name" value="Laminin"/>
    <property type="match status" value="2"/>
</dbReference>
<dbReference type="CDD" id="cd19941">
    <property type="entry name" value="TIL"/>
    <property type="match status" value="2"/>
</dbReference>
<reference evidence="8" key="1">
    <citation type="submission" date="2017-02" db="UniProtKB">
        <authorList>
            <consortium name="WormBaseParasite"/>
        </authorList>
    </citation>
    <scope>IDENTIFICATION</scope>
</reference>
<accession>A0A0N5ATK3</accession>
<evidence type="ECO:0000313" key="7">
    <source>
        <dbReference type="Proteomes" id="UP000046393"/>
    </source>
</evidence>
<dbReference type="InterPro" id="IPR002919">
    <property type="entry name" value="TIL_dom"/>
</dbReference>
<protein>
    <submittedName>
        <fullName evidence="8">TIL domain-containing protein</fullName>
    </submittedName>
</protein>